<name>A0A0M3KBY3_ANISI</name>
<evidence type="ECO:0000256" key="1">
    <source>
        <dbReference type="SAM" id="MobiDB-lite"/>
    </source>
</evidence>
<feature type="compositionally biased region" description="Polar residues" evidence="1">
    <location>
        <begin position="49"/>
        <end position="86"/>
    </location>
</feature>
<keyword evidence="3" id="KW-1185">Reference proteome</keyword>
<feature type="compositionally biased region" description="Basic and acidic residues" evidence="1">
    <location>
        <begin position="38"/>
        <end position="48"/>
    </location>
</feature>
<dbReference type="WBParaSite" id="ASIM_0001848001-mRNA-1">
    <property type="protein sequence ID" value="ASIM_0001848001-mRNA-1"/>
    <property type="gene ID" value="ASIM_0001848001"/>
</dbReference>
<accession>A0A0M3KBY3</accession>
<organism evidence="4">
    <name type="scientific">Anisakis simplex</name>
    <name type="common">Herring worm</name>
    <dbReference type="NCBI Taxonomy" id="6269"/>
    <lineage>
        <taxon>Eukaryota</taxon>
        <taxon>Metazoa</taxon>
        <taxon>Ecdysozoa</taxon>
        <taxon>Nematoda</taxon>
        <taxon>Chromadorea</taxon>
        <taxon>Rhabditida</taxon>
        <taxon>Spirurina</taxon>
        <taxon>Ascaridomorpha</taxon>
        <taxon>Ascaridoidea</taxon>
        <taxon>Anisakidae</taxon>
        <taxon>Anisakis</taxon>
        <taxon>Anisakis simplex complex</taxon>
    </lineage>
</organism>
<reference evidence="4" key="1">
    <citation type="submission" date="2017-02" db="UniProtKB">
        <authorList>
            <consortium name="WormBaseParasite"/>
        </authorList>
    </citation>
    <scope>IDENTIFICATION</scope>
</reference>
<protein>
    <submittedName>
        <fullName evidence="4">LSM14 domain-containing protein</fullName>
    </submittedName>
</protein>
<reference evidence="2 3" key="2">
    <citation type="submission" date="2018-11" db="EMBL/GenBank/DDBJ databases">
        <authorList>
            <consortium name="Pathogen Informatics"/>
        </authorList>
    </citation>
    <scope>NUCLEOTIDE SEQUENCE [LARGE SCALE GENOMIC DNA]</scope>
</reference>
<dbReference type="EMBL" id="UYRR01034700">
    <property type="protein sequence ID" value="VDK61898.1"/>
    <property type="molecule type" value="Genomic_DNA"/>
</dbReference>
<evidence type="ECO:0000313" key="4">
    <source>
        <dbReference type="WBParaSite" id="ASIM_0001848001-mRNA-1"/>
    </source>
</evidence>
<evidence type="ECO:0000313" key="2">
    <source>
        <dbReference type="EMBL" id="VDK61898.1"/>
    </source>
</evidence>
<evidence type="ECO:0000313" key="3">
    <source>
        <dbReference type="Proteomes" id="UP000267096"/>
    </source>
</evidence>
<dbReference type="AlphaFoldDB" id="A0A0M3KBY3"/>
<proteinExistence type="predicted"/>
<feature type="region of interest" description="Disordered" evidence="1">
    <location>
        <begin position="38"/>
        <end position="92"/>
    </location>
</feature>
<gene>
    <name evidence="2" type="ORF">ASIM_LOCUS17881</name>
</gene>
<dbReference type="Proteomes" id="UP000267096">
    <property type="component" value="Unassembled WGS sequence"/>
</dbReference>
<sequence length="92" mass="10136">MQVAELGFIGNFVDGINCLRVVHCNSRDTIEAVIKSKDVQMEKPELAKSTRSSGRESQSPPNRLSLKSENQADASNSQRPEQTPQGLSKAFF</sequence>